<accession>A0A839QJ06</accession>
<dbReference type="RefSeq" id="WP_183509900.1">
    <property type="nucleotide sequence ID" value="NZ_BAABGK010000017.1"/>
</dbReference>
<dbReference type="Pfam" id="PF13279">
    <property type="entry name" value="4HBT_2"/>
    <property type="match status" value="1"/>
</dbReference>
<dbReference type="SUPFAM" id="SSF54637">
    <property type="entry name" value="Thioesterase/thiol ester dehydrase-isomerase"/>
    <property type="match status" value="1"/>
</dbReference>
<dbReference type="InterPro" id="IPR029069">
    <property type="entry name" value="HotDog_dom_sf"/>
</dbReference>
<protein>
    <submittedName>
        <fullName evidence="1">Acyl-CoA thioesterase FadM</fullName>
    </submittedName>
</protein>
<evidence type="ECO:0000313" key="2">
    <source>
        <dbReference type="Proteomes" id="UP000523000"/>
    </source>
</evidence>
<reference evidence="1 2" key="1">
    <citation type="submission" date="2020-08" db="EMBL/GenBank/DDBJ databases">
        <title>Sequencing the genomes of 1000 actinobacteria strains.</title>
        <authorList>
            <person name="Klenk H.-P."/>
        </authorList>
    </citation>
    <scope>NUCLEOTIDE SEQUENCE [LARGE SCALE GENOMIC DNA]</scope>
    <source>
        <strain evidence="1 2">DSM 22826</strain>
    </source>
</reference>
<sequence length="182" mass="20636">MHVLLRFLLLLATSRRRPTLGLFDVGSMDMRAMLTDIDIAGHINNGMYFSLFDLGRFDLMLRSGAFATMRRNKWTPVVQAETITFRKSVVFNQKFTQETRMLGMDERCIYFEQRMIANGEIYVGAVIATRMLSKKGPVSNADIISAVGHEVPADLVLPAWVADWRKNTALPGTRKPAPHFWA</sequence>
<dbReference type="EMBL" id="JACHVS010000001">
    <property type="protein sequence ID" value="MBB2994525.1"/>
    <property type="molecule type" value="Genomic_DNA"/>
</dbReference>
<dbReference type="AlphaFoldDB" id="A0A839QJ06"/>
<dbReference type="Proteomes" id="UP000523000">
    <property type="component" value="Unassembled WGS sequence"/>
</dbReference>
<keyword evidence="2" id="KW-1185">Reference proteome</keyword>
<dbReference type="PANTHER" id="PTHR12475">
    <property type="match status" value="1"/>
</dbReference>
<proteinExistence type="predicted"/>
<organism evidence="1 2">
    <name type="scientific">Paeniglutamicibacter cryotolerans</name>
    <dbReference type="NCBI Taxonomy" id="670079"/>
    <lineage>
        <taxon>Bacteria</taxon>
        <taxon>Bacillati</taxon>
        <taxon>Actinomycetota</taxon>
        <taxon>Actinomycetes</taxon>
        <taxon>Micrococcales</taxon>
        <taxon>Micrococcaceae</taxon>
        <taxon>Paeniglutamicibacter</taxon>
    </lineage>
</organism>
<dbReference type="Gene3D" id="3.10.129.10">
    <property type="entry name" value="Hotdog Thioesterase"/>
    <property type="match status" value="1"/>
</dbReference>
<dbReference type="PANTHER" id="PTHR12475:SF4">
    <property type="entry name" value="PROTEIN THEM6"/>
    <property type="match status" value="1"/>
</dbReference>
<comment type="caution">
    <text evidence="1">The sequence shown here is derived from an EMBL/GenBank/DDBJ whole genome shotgun (WGS) entry which is preliminary data.</text>
</comment>
<dbReference type="InterPro" id="IPR051490">
    <property type="entry name" value="THEM6_lcsJ_thioesterase"/>
</dbReference>
<gene>
    <name evidence="1" type="ORF">E9229_000716</name>
</gene>
<name>A0A839QJ06_9MICC</name>
<dbReference type="CDD" id="cd00586">
    <property type="entry name" value="4HBT"/>
    <property type="match status" value="1"/>
</dbReference>
<evidence type="ECO:0000313" key="1">
    <source>
        <dbReference type="EMBL" id="MBB2994525.1"/>
    </source>
</evidence>